<evidence type="ECO:0000256" key="4">
    <source>
        <dbReference type="ARBA" id="ARBA00022475"/>
    </source>
</evidence>
<evidence type="ECO:0000256" key="5">
    <source>
        <dbReference type="ARBA" id="ARBA00022741"/>
    </source>
</evidence>
<accession>A0A8J7RLS2</accession>
<dbReference type="InterPro" id="IPR027417">
    <property type="entry name" value="P-loop_NTPase"/>
</dbReference>
<dbReference type="Pfam" id="PF00005">
    <property type="entry name" value="ABC_tran"/>
    <property type="match status" value="1"/>
</dbReference>
<comment type="subcellular location">
    <subcellularLocation>
        <location evidence="1">Cell inner membrane</location>
        <topology evidence="1">Peripheral membrane protein</topology>
    </subcellularLocation>
</comment>
<dbReference type="PANTHER" id="PTHR43297">
    <property type="entry name" value="OLIGOPEPTIDE TRANSPORT ATP-BINDING PROTEIN APPD"/>
    <property type="match status" value="1"/>
</dbReference>
<dbReference type="RefSeq" id="WP_209336760.1">
    <property type="nucleotide sequence ID" value="NZ_JAGIYY010000009.1"/>
</dbReference>
<dbReference type="InterPro" id="IPR003439">
    <property type="entry name" value="ABC_transporter-like_ATP-bd"/>
</dbReference>
<reference evidence="9" key="1">
    <citation type="submission" date="2021-03" db="EMBL/GenBank/DDBJ databases">
        <title>Genome sequencing and assembly of Tianweitania sediminis.</title>
        <authorList>
            <person name="Chhetri G."/>
        </authorList>
    </citation>
    <scope>NUCLEOTIDE SEQUENCE</scope>
    <source>
        <strain evidence="9">Z8</strain>
    </source>
</reference>
<gene>
    <name evidence="9" type="ORF">J5Y06_18920</name>
</gene>
<comment type="similarity">
    <text evidence="2">Belongs to the ABC transporter superfamily.</text>
</comment>
<dbReference type="AlphaFoldDB" id="A0A8J7RLS2"/>
<dbReference type="Proteomes" id="UP000666240">
    <property type="component" value="Unassembled WGS sequence"/>
</dbReference>
<dbReference type="Gene3D" id="3.40.50.300">
    <property type="entry name" value="P-loop containing nucleotide triphosphate hydrolases"/>
    <property type="match status" value="1"/>
</dbReference>
<evidence type="ECO:0000256" key="7">
    <source>
        <dbReference type="ARBA" id="ARBA00023136"/>
    </source>
</evidence>
<dbReference type="InterPro" id="IPR017871">
    <property type="entry name" value="ABC_transporter-like_CS"/>
</dbReference>
<name>A0A8J7RLS2_9HYPH</name>
<dbReference type="FunFam" id="3.40.50.300:FF:000016">
    <property type="entry name" value="Oligopeptide ABC transporter ATP-binding component"/>
    <property type="match status" value="1"/>
</dbReference>
<dbReference type="CDD" id="cd03257">
    <property type="entry name" value="ABC_NikE_OppD_transporters"/>
    <property type="match status" value="1"/>
</dbReference>
<keyword evidence="6 9" id="KW-0067">ATP-binding</keyword>
<keyword evidence="7" id="KW-0472">Membrane</keyword>
<dbReference type="NCBIfam" id="TIGR01727">
    <property type="entry name" value="oligo_HPY"/>
    <property type="match status" value="1"/>
</dbReference>
<dbReference type="GO" id="GO:0016887">
    <property type="term" value="F:ATP hydrolysis activity"/>
    <property type="evidence" value="ECO:0007669"/>
    <property type="project" value="InterPro"/>
</dbReference>
<dbReference type="GO" id="GO:0055085">
    <property type="term" value="P:transmembrane transport"/>
    <property type="evidence" value="ECO:0007669"/>
    <property type="project" value="UniProtKB-ARBA"/>
</dbReference>
<dbReference type="SUPFAM" id="SSF52540">
    <property type="entry name" value="P-loop containing nucleoside triphosphate hydrolases"/>
    <property type="match status" value="1"/>
</dbReference>
<dbReference type="GO" id="GO:0005886">
    <property type="term" value="C:plasma membrane"/>
    <property type="evidence" value="ECO:0007669"/>
    <property type="project" value="UniProtKB-SubCell"/>
</dbReference>
<evidence type="ECO:0000259" key="8">
    <source>
        <dbReference type="PROSITE" id="PS50893"/>
    </source>
</evidence>
<dbReference type="GO" id="GO:0005524">
    <property type="term" value="F:ATP binding"/>
    <property type="evidence" value="ECO:0007669"/>
    <property type="project" value="UniProtKB-KW"/>
</dbReference>
<evidence type="ECO:0000256" key="3">
    <source>
        <dbReference type="ARBA" id="ARBA00022448"/>
    </source>
</evidence>
<dbReference type="GO" id="GO:0015833">
    <property type="term" value="P:peptide transport"/>
    <property type="evidence" value="ECO:0007669"/>
    <property type="project" value="InterPro"/>
</dbReference>
<feature type="domain" description="ABC transporter" evidence="8">
    <location>
        <begin position="6"/>
        <end position="257"/>
    </location>
</feature>
<evidence type="ECO:0000313" key="9">
    <source>
        <dbReference type="EMBL" id="MBP0440726.1"/>
    </source>
</evidence>
<dbReference type="InterPro" id="IPR003593">
    <property type="entry name" value="AAA+_ATPase"/>
</dbReference>
<keyword evidence="5" id="KW-0547">Nucleotide-binding</keyword>
<evidence type="ECO:0000256" key="1">
    <source>
        <dbReference type="ARBA" id="ARBA00004417"/>
    </source>
</evidence>
<dbReference type="EMBL" id="JAGIYY010000009">
    <property type="protein sequence ID" value="MBP0440726.1"/>
    <property type="molecule type" value="Genomic_DNA"/>
</dbReference>
<dbReference type="InterPro" id="IPR050388">
    <property type="entry name" value="ABC_Ni/Peptide_Import"/>
</dbReference>
<dbReference type="PANTHER" id="PTHR43297:SF2">
    <property type="entry name" value="DIPEPTIDE TRANSPORT ATP-BINDING PROTEIN DPPD"/>
    <property type="match status" value="1"/>
</dbReference>
<organism evidence="9 10">
    <name type="scientific">Tianweitania sediminis</name>
    <dbReference type="NCBI Taxonomy" id="1502156"/>
    <lineage>
        <taxon>Bacteria</taxon>
        <taxon>Pseudomonadati</taxon>
        <taxon>Pseudomonadota</taxon>
        <taxon>Alphaproteobacteria</taxon>
        <taxon>Hyphomicrobiales</taxon>
        <taxon>Phyllobacteriaceae</taxon>
        <taxon>Tianweitania</taxon>
    </lineage>
</organism>
<evidence type="ECO:0000313" key="10">
    <source>
        <dbReference type="Proteomes" id="UP000666240"/>
    </source>
</evidence>
<dbReference type="PROSITE" id="PS50893">
    <property type="entry name" value="ABC_TRANSPORTER_2"/>
    <property type="match status" value="1"/>
</dbReference>
<keyword evidence="4" id="KW-1003">Cell membrane</keyword>
<dbReference type="InterPro" id="IPR013563">
    <property type="entry name" value="Oligopep_ABC_C"/>
</dbReference>
<protein>
    <submittedName>
        <fullName evidence="9">ABC transporter ATP-binding protein</fullName>
    </submittedName>
</protein>
<dbReference type="SMART" id="SM00382">
    <property type="entry name" value="AAA"/>
    <property type="match status" value="1"/>
</dbReference>
<evidence type="ECO:0000256" key="6">
    <source>
        <dbReference type="ARBA" id="ARBA00022840"/>
    </source>
</evidence>
<keyword evidence="3" id="KW-0813">Transport</keyword>
<proteinExistence type="inferred from homology"/>
<comment type="caution">
    <text evidence="9">The sequence shown here is derived from an EMBL/GenBank/DDBJ whole genome shotgun (WGS) entry which is preliminary data.</text>
</comment>
<dbReference type="PROSITE" id="PS00211">
    <property type="entry name" value="ABC_TRANSPORTER_1"/>
    <property type="match status" value="1"/>
</dbReference>
<keyword evidence="10" id="KW-1185">Reference proteome</keyword>
<dbReference type="Pfam" id="PF08352">
    <property type="entry name" value="oligo_HPY"/>
    <property type="match status" value="1"/>
</dbReference>
<evidence type="ECO:0000256" key="2">
    <source>
        <dbReference type="ARBA" id="ARBA00005417"/>
    </source>
</evidence>
<sequence length="333" mass="35907">MTAPLLQIEDLTVSFGNRSGAAFQAVSGVDLTVRAGEVQGIVGESGSGKSVTMLAVMQLLSPSAAIAGSIKLDGQELTGLSDRQMRKIRGARIGYIFQDPMTALNPLLTVGQQISEAVRIHKPEASRSEAKQRAVELLRLVAIPMPEKRAEQYPHEFSGGMRQRAVIAMAMANEPDLLIADEPTTALDVTIQAQIMELLDRLRREKGVGIVLVTHDLGVVAGVAKSLSIMYAGRIVERGLVDDVFAAPHHPYTRGLLDSLPQMDQRVERLRAIAGAPPPISARPSGCAFHPRCSYAIERCLVERPPLRPVGPVEAACHRAEHVAAESRARQDA</sequence>